<keyword evidence="6" id="KW-0547">Nucleotide-binding</keyword>
<evidence type="ECO:0000313" key="14">
    <source>
        <dbReference type="EMBL" id="HIP17030.1"/>
    </source>
</evidence>
<dbReference type="PROSITE" id="PS00109">
    <property type="entry name" value="PROTEIN_KINASE_TYR"/>
    <property type="match status" value="1"/>
</dbReference>
<evidence type="ECO:0000256" key="5">
    <source>
        <dbReference type="ARBA" id="ARBA00022723"/>
    </source>
</evidence>
<reference evidence="14" key="1">
    <citation type="journal article" date="2020" name="ISME J.">
        <title>Gammaproteobacteria mediating utilization of methyl-, sulfur- and petroleum organic compounds in deep ocean hydrothermal plumes.</title>
        <authorList>
            <person name="Zhou Z."/>
            <person name="Liu Y."/>
            <person name="Pan J."/>
            <person name="Cron B.R."/>
            <person name="Toner B.M."/>
            <person name="Anantharaman K."/>
            <person name="Breier J.A."/>
            <person name="Dick G.J."/>
            <person name="Li M."/>
        </authorList>
    </citation>
    <scope>NUCLEOTIDE SEQUENCE</scope>
    <source>
        <strain evidence="14">SZUA-1385</strain>
    </source>
</reference>
<keyword evidence="8" id="KW-0067">ATP-binding</keyword>
<evidence type="ECO:0000256" key="3">
    <source>
        <dbReference type="ARBA" id="ARBA00022527"/>
    </source>
</evidence>
<dbReference type="GO" id="GO:0005524">
    <property type="term" value="F:ATP binding"/>
    <property type="evidence" value="ECO:0007669"/>
    <property type="project" value="UniProtKB-KW"/>
</dbReference>
<dbReference type="InterPro" id="IPR051272">
    <property type="entry name" value="RIO-type_Ser/Thr_kinase"/>
</dbReference>
<keyword evidence="3" id="KW-0723">Serine/threonine-protein kinase</keyword>
<dbReference type="AlphaFoldDB" id="A0A832YRR0"/>
<dbReference type="SUPFAM" id="SSF56112">
    <property type="entry name" value="Protein kinase-like (PK-like)"/>
    <property type="match status" value="1"/>
</dbReference>
<name>A0A832YRR0_9EURY</name>
<dbReference type="InterPro" id="IPR011009">
    <property type="entry name" value="Kinase-like_dom_sf"/>
</dbReference>
<feature type="domain" description="Protein kinase" evidence="13">
    <location>
        <begin position="82"/>
        <end position="298"/>
    </location>
</feature>
<dbReference type="CDD" id="cd05145">
    <property type="entry name" value="RIO1_like"/>
    <property type="match status" value="1"/>
</dbReference>
<dbReference type="SMART" id="SM00090">
    <property type="entry name" value="RIO"/>
    <property type="match status" value="1"/>
</dbReference>
<evidence type="ECO:0000256" key="9">
    <source>
        <dbReference type="ARBA" id="ARBA00022842"/>
    </source>
</evidence>
<dbReference type="Gene3D" id="3.30.200.20">
    <property type="entry name" value="Phosphorylase Kinase, domain 1"/>
    <property type="match status" value="1"/>
</dbReference>
<dbReference type="PROSITE" id="PS01245">
    <property type="entry name" value="RIO1"/>
    <property type="match status" value="1"/>
</dbReference>
<dbReference type="GO" id="GO:0004674">
    <property type="term" value="F:protein serine/threonine kinase activity"/>
    <property type="evidence" value="ECO:0007669"/>
    <property type="project" value="UniProtKB-KW"/>
</dbReference>
<evidence type="ECO:0000256" key="10">
    <source>
        <dbReference type="ARBA" id="ARBA00047899"/>
    </source>
</evidence>
<evidence type="ECO:0000313" key="15">
    <source>
        <dbReference type="Proteomes" id="UP000605144"/>
    </source>
</evidence>
<dbReference type="EC" id="2.7.11.1" evidence="2"/>
<proteinExistence type="inferred from homology"/>
<sequence length="298" mass="35078">MNNTKNICNNKDKDKDKNPESIKNRKHDSSNMEQEKRLDREYQKKIIERKKKFLEDLKTEDGVFDNRTLLSLYGLLSGKHIEEFVGTINSGKESTVFSAINKGKYLAVKVYRVSTCDFKTMWKYIQGDPRFHLRKSSTRQIIHAWVEKEFRNLKRANNYVNSPKALLRRENILLMELICDDSGVPSPRLKDAPPDIDYKSIFKIIREDLKTLYNDAEIVHGDLSEYNILIKENMPYYIDFSQGVVIQHPLSKSLLIRDVKNICSFFKRKGISWDYDRLYKYITGENLNPIDEELSKNY</sequence>
<evidence type="ECO:0000256" key="11">
    <source>
        <dbReference type="ARBA" id="ARBA00048679"/>
    </source>
</evidence>
<dbReference type="Pfam" id="PF01163">
    <property type="entry name" value="RIO1"/>
    <property type="match status" value="1"/>
</dbReference>
<protein>
    <recommendedName>
        <fullName evidence="2">non-specific serine/threonine protein kinase</fullName>
        <ecNumber evidence="2">2.7.11.1</ecNumber>
    </recommendedName>
</protein>
<gene>
    <name evidence="14" type="ORF">EYG76_01840</name>
</gene>
<comment type="similarity">
    <text evidence="1">Belongs to the protein kinase superfamily. RIO-type Ser/Thr kinase family.</text>
</comment>
<evidence type="ECO:0000256" key="6">
    <source>
        <dbReference type="ARBA" id="ARBA00022741"/>
    </source>
</evidence>
<evidence type="ECO:0000256" key="2">
    <source>
        <dbReference type="ARBA" id="ARBA00012513"/>
    </source>
</evidence>
<keyword evidence="7 14" id="KW-0418">Kinase</keyword>
<evidence type="ECO:0000256" key="8">
    <source>
        <dbReference type="ARBA" id="ARBA00022840"/>
    </source>
</evidence>
<dbReference type="GO" id="GO:0046872">
    <property type="term" value="F:metal ion binding"/>
    <property type="evidence" value="ECO:0007669"/>
    <property type="project" value="UniProtKB-KW"/>
</dbReference>
<dbReference type="InterPro" id="IPR018934">
    <property type="entry name" value="RIO_dom"/>
</dbReference>
<dbReference type="Proteomes" id="UP000605144">
    <property type="component" value="Unassembled WGS sequence"/>
</dbReference>
<dbReference type="PANTHER" id="PTHR45723">
    <property type="entry name" value="SERINE/THREONINE-PROTEIN KINASE RIO1"/>
    <property type="match status" value="1"/>
</dbReference>
<organism evidence="14 15">
    <name type="scientific">Methanothermococcus okinawensis</name>
    <dbReference type="NCBI Taxonomy" id="155863"/>
    <lineage>
        <taxon>Archaea</taxon>
        <taxon>Methanobacteriati</taxon>
        <taxon>Methanobacteriota</taxon>
        <taxon>Methanomada group</taxon>
        <taxon>Methanococci</taxon>
        <taxon>Methanococcales</taxon>
        <taxon>Methanococcaceae</taxon>
        <taxon>Methanothermococcus</taxon>
    </lineage>
</organism>
<dbReference type="InterPro" id="IPR018935">
    <property type="entry name" value="RIO_kinase_CS"/>
</dbReference>
<evidence type="ECO:0000256" key="4">
    <source>
        <dbReference type="ARBA" id="ARBA00022679"/>
    </source>
</evidence>
<dbReference type="Gene3D" id="1.10.510.10">
    <property type="entry name" value="Transferase(Phosphotransferase) domain 1"/>
    <property type="match status" value="1"/>
</dbReference>
<comment type="catalytic activity">
    <reaction evidence="10">
        <text>L-threonyl-[protein] + ATP = O-phospho-L-threonyl-[protein] + ADP + H(+)</text>
        <dbReference type="Rhea" id="RHEA:46608"/>
        <dbReference type="Rhea" id="RHEA-COMP:11060"/>
        <dbReference type="Rhea" id="RHEA-COMP:11605"/>
        <dbReference type="ChEBI" id="CHEBI:15378"/>
        <dbReference type="ChEBI" id="CHEBI:30013"/>
        <dbReference type="ChEBI" id="CHEBI:30616"/>
        <dbReference type="ChEBI" id="CHEBI:61977"/>
        <dbReference type="ChEBI" id="CHEBI:456216"/>
        <dbReference type="EC" id="2.7.11.1"/>
    </reaction>
</comment>
<evidence type="ECO:0000256" key="7">
    <source>
        <dbReference type="ARBA" id="ARBA00022777"/>
    </source>
</evidence>
<dbReference type="InterPro" id="IPR000687">
    <property type="entry name" value="RIO_kinase"/>
</dbReference>
<evidence type="ECO:0000256" key="1">
    <source>
        <dbReference type="ARBA" id="ARBA00009196"/>
    </source>
</evidence>
<dbReference type="PROSITE" id="PS50011">
    <property type="entry name" value="PROTEIN_KINASE_DOM"/>
    <property type="match status" value="1"/>
</dbReference>
<keyword evidence="4" id="KW-0808">Transferase</keyword>
<dbReference type="InterPro" id="IPR000719">
    <property type="entry name" value="Prot_kinase_dom"/>
</dbReference>
<evidence type="ECO:0000256" key="12">
    <source>
        <dbReference type="SAM" id="MobiDB-lite"/>
    </source>
</evidence>
<comment type="catalytic activity">
    <reaction evidence="11">
        <text>L-seryl-[protein] + ATP = O-phospho-L-seryl-[protein] + ADP + H(+)</text>
        <dbReference type="Rhea" id="RHEA:17989"/>
        <dbReference type="Rhea" id="RHEA-COMP:9863"/>
        <dbReference type="Rhea" id="RHEA-COMP:11604"/>
        <dbReference type="ChEBI" id="CHEBI:15378"/>
        <dbReference type="ChEBI" id="CHEBI:29999"/>
        <dbReference type="ChEBI" id="CHEBI:30616"/>
        <dbReference type="ChEBI" id="CHEBI:83421"/>
        <dbReference type="ChEBI" id="CHEBI:456216"/>
        <dbReference type="EC" id="2.7.11.1"/>
    </reaction>
</comment>
<evidence type="ECO:0000259" key="13">
    <source>
        <dbReference type="PROSITE" id="PS50011"/>
    </source>
</evidence>
<comment type="caution">
    <text evidence="14">The sequence shown here is derived from an EMBL/GenBank/DDBJ whole genome shotgun (WGS) entry which is preliminary data.</text>
</comment>
<dbReference type="InterPro" id="IPR008266">
    <property type="entry name" value="Tyr_kinase_AS"/>
</dbReference>
<keyword evidence="5" id="KW-0479">Metal-binding</keyword>
<feature type="compositionally biased region" description="Basic and acidic residues" evidence="12">
    <location>
        <begin position="10"/>
        <end position="36"/>
    </location>
</feature>
<accession>A0A832YRR0</accession>
<feature type="region of interest" description="Disordered" evidence="12">
    <location>
        <begin position="1"/>
        <end position="36"/>
    </location>
</feature>
<keyword evidence="9" id="KW-0460">Magnesium</keyword>
<dbReference type="EMBL" id="DQSV01000037">
    <property type="protein sequence ID" value="HIP17030.1"/>
    <property type="molecule type" value="Genomic_DNA"/>
</dbReference>